<feature type="domain" description="CMP/dCMP-type deaminase" evidence="1">
    <location>
        <begin position="10"/>
        <end position="143"/>
    </location>
</feature>
<dbReference type="OrthoDB" id="252265at2759"/>
<evidence type="ECO:0000313" key="3">
    <source>
        <dbReference type="Proteomes" id="UP000886653"/>
    </source>
</evidence>
<dbReference type="SUPFAM" id="SSF53927">
    <property type="entry name" value="Cytidine deaminase-like"/>
    <property type="match status" value="1"/>
</dbReference>
<dbReference type="InterPro" id="IPR002125">
    <property type="entry name" value="CMP_dCMP_dom"/>
</dbReference>
<dbReference type="Proteomes" id="UP000886653">
    <property type="component" value="Unassembled WGS sequence"/>
</dbReference>
<protein>
    <recommendedName>
        <fullName evidence="1">CMP/dCMP-type deaminase domain-containing protein</fullName>
    </recommendedName>
</protein>
<dbReference type="InterPro" id="IPR016193">
    <property type="entry name" value="Cytidine_deaminase-like"/>
</dbReference>
<dbReference type="Pfam" id="PF18785">
    <property type="entry name" value="Inv-AAD"/>
    <property type="match status" value="1"/>
</dbReference>
<evidence type="ECO:0000259" key="1">
    <source>
        <dbReference type="PROSITE" id="PS51747"/>
    </source>
</evidence>
<comment type="caution">
    <text evidence="2">The sequence shown here is derived from an EMBL/GenBank/DDBJ whole genome shotgun (WGS) entry which is preliminary data.</text>
</comment>
<dbReference type="GO" id="GO:0003824">
    <property type="term" value="F:catalytic activity"/>
    <property type="evidence" value="ECO:0007669"/>
    <property type="project" value="InterPro"/>
</dbReference>
<dbReference type="AlphaFoldDB" id="A0A9P6N5M3"/>
<evidence type="ECO:0000313" key="2">
    <source>
        <dbReference type="EMBL" id="KAG0139751.1"/>
    </source>
</evidence>
<proteinExistence type="predicted"/>
<dbReference type="EMBL" id="MU167527">
    <property type="protein sequence ID" value="KAG0139751.1"/>
    <property type="molecule type" value="Genomic_DNA"/>
</dbReference>
<gene>
    <name evidence="2" type="ORF">CROQUDRAFT_674966</name>
</gene>
<dbReference type="GO" id="GO:0006139">
    <property type="term" value="P:nucleobase-containing compound metabolic process"/>
    <property type="evidence" value="ECO:0007669"/>
    <property type="project" value="UniProtKB-ARBA"/>
</dbReference>
<reference evidence="2" key="1">
    <citation type="submission" date="2013-11" db="EMBL/GenBank/DDBJ databases">
        <title>Genome sequence of the fusiform rust pathogen reveals effectors for host alternation and coevolution with pine.</title>
        <authorList>
            <consortium name="DOE Joint Genome Institute"/>
            <person name="Smith K."/>
            <person name="Pendleton A."/>
            <person name="Kubisiak T."/>
            <person name="Anderson C."/>
            <person name="Salamov A."/>
            <person name="Aerts A."/>
            <person name="Riley R."/>
            <person name="Clum A."/>
            <person name="Lindquist E."/>
            <person name="Ence D."/>
            <person name="Campbell M."/>
            <person name="Kronenberg Z."/>
            <person name="Feau N."/>
            <person name="Dhillon B."/>
            <person name="Hamelin R."/>
            <person name="Burleigh J."/>
            <person name="Smith J."/>
            <person name="Yandell M."/>
            <person name="Nelson C."/>
            <person name="Grigoriev I."/>
            <person name="Davis J."/>
        </authorList>
    </citation>
    <scope>NUCLEOTIDE SEQUENCE</scope>
    <source>
        <strain evidence="2">G11</strain>
    </source>
</reference>
<sequence length="160" mass="17471">MQMASSINVLSPVHWLQLALNHARRSIPTPTAFCVGCVIVAGDQLVSTGFSRELPGNTHAEQCALIKLKQRPLPEIKLALYSTMEPCSVRLSGQVPCTATILDFNQSHPHCRIETVYVGVGEPVDFVKCEGTSKLLANGVRVIKVDGFEEECLDVARRKA</sequence>
<name>A0A9P6N5M3_9BASI</name>
<dbReference type="PROSITE" id="PS51747">
    <property type="entry name" value="CYT_DCMP_DEAMINASES_2"/>
    <property type="match status" value="1"/>
</dbReference>
<organism evidence="2 3">
    <name type="scientific">Cronartium quercuum f. sp. fusiforme G11</name>
    <dbReference type="NCBI Taxonomy" id="708437"/>
    <lineage>
        <taxon>Eukaryota</taxon>
        <taxon>Fungi</taxon>
        <taxon>Dikarya</taxon>
        <taxon>Basidiomycota</taxon>
        <taxon>Pucciniomycotina</taxon>
        <taxon>Pucciniomycetes</taxon>
        <taxon>Pucciniales</taxon>
        <taxon>Coleosporiaceae</taxon>
        <taxon>Cronartium</taxon>
    </lineage>
</organism>
<accession>A0A9P6N5M3</accession>
<dbReference type="Gene3D" id="3.40.140.10">
    <property type="entry name" value="Cytidine Deaminase, domain 2"/>
    <property type="match status" value="1"/>
</dbReference>
<keyword evidence="3" id="KW-1185">Reference proteome</keyword>